<evidence type="ECO:0000313" key="2">
    <source>
        <dbReference type="EMBL" id="KIW68729.1"/>
    </source>
</evidence>
<name>A0A0D2G9U7_9EURO</name>
<dbReference type="Proteomes" id="UP000054266">
    <property type="component" value="Unassembled WGS sequence"/>
</dbReference>
<dbReference type="HOGENOM" id="CLU_1695258_0_0_1"/>
<sequence>MSRSSKASLSRSDILASLAAQQDEEAQHSAQTVLLGDRESVCMFTKHRQSANLPYPIDPNTKTPERYPNKPVYPPLVENPTPDQASIWATLKSDYDAKMKIYQKTMQAIGTIGNVLNATMNPNYQVFFEEEGIVTLYDRMVTLKKHIAPDDRNVM</sequence>
<dbReference type="AlphaFoldDB" id="A0A0D2G9U7"/>
<accession>A0A0D2G9U7</accession>
<evidence type="ECO:0000256" key="1">
    <source>
        <dbReference type="SAM" id="MobiDB-lite"/>
    </source>
</evidence>
<feature type="region of interest" description="Disordered" evidence="1">
    <location>
        <begin position="52"/>
        <end position="79"/>
    </location>
</feature>
<reference evidence="2 3" key="1">
    <citation type="submission" date="2015-01" db="EMBL/GenBank/DDBJ databases">
        <title>The Genome Sequence of Capronia semiimmersa CBS27337.</title>
        <authorList>
            <consortium name="The Broad Institute Genomics Platform"/>
            <person name="Cuomo C."/>
            <person name="de Hoog S."/>
            <person name="Gorbushina A."/>
            <person name="Stielow B."/>
            <person name="Teixiera M."/>
            <person name="Abouelleil A."/>
            <person name="Chapman S.B."/>
            <person name="Priest M."/>
            <person name="Young S.K."/>
            <person name="Wortman J."/>
            <person name="Nusbaum C."/>
            <person name="Birren B."/>
        </authorList>
    </citation>
    <scope>NUCLEOTIDE SEQUENCE [LARGE SCALE GENOMIC DNA]</scope>
    <source>
        <strain evidence="2 3">CBS 27337</strain>
    </source>
</reference>
<protein>
    <submittedName>
        <fullName evidence="2">Uncharacterized protein</fullName>
    </submittedName>
</protein>
<dbReference type="EMBL" id="KN846958">
    <property type="protein sequence ID" value="KIW68729.1"/>
    <property type="molecule type" value="Genomic_DNA"/>
</dbReference>
<evidence type="ECO:0000313" key="3">
    <source>
        <dbReference type="Proteomes" id="UP000054266"/>
    </source>
</evidence>
<organism evidence="2 3">
    <name type="scientific">Phialophora macrospora</name>
    <dbReference type="NCBI Taxonomy" id="1851006"/>
    <lineage>
        <taxon>Eukaryota</taxon>
        <taxon>Fungi</taxon>
        <taxon>Dikarya</taxon>
        <taxon>Ascomycota</taxon>
        <taxon>Pezizomycotina</taxon>
        <taxon>Eurotiomycetes</taxon>
        <taxon>Chaetothyriomycetidae</taxon>
        <taxon>Chaetothyriales</taxon>
        <taxon>Herpotrichiellaceae</taxon>
        <taxon>Phialophora</taxon>
    </lineage>
</organism>
<proteinExistence type="predicted"/>
<gene>
    <name evidence="2" type="ORF">PV04_04653</name>
</gene>
<keyword evidence="3" id="KW-1185">Reference proteome</keyword>